<dbReference type="InterPro" id="IPR009081">
    <property type="entry name" value="PP-bd_ACP"/>
</dbReference>
<dbReference type="InterPro" id="IPR020806">
    <property type="entry name" value="PKS_PP-bd"/>
</dbReference>
<dbReference type="InterPro" id="IPR006162">
    <property type="entry name" value="Ppantetheine_attach_site"/>
</dbReference>
<accession>A0A0C4WU33</accession>
<protein>
    <submittedName>
        <fullName evidence="6">Pyoverdine sidechain peptide synthetase IV, D-Asp-L-Ser component</fullName>
    </submittedName>
</protein>
<dbReference type="InterPro" id="IPR020845">
    <property type="entry name" value="AMP-binding_CS"/>
</dbReference>
<evidence type="ECO:0000256" key="4">
    <source>
        <dbReference type="ARBA" id="ARBA00022553"/>
    </source>
</evidence>
<dbReference type="CDD" id="cd19531">
    <property type="entry name" value="LCL_NRPS-like"/>
    <property type="match status" value="1"/>
</dbReference>
<dbReference type="GO" id="GO:0003824">
    <property type="term" value="F:catalytic activity"/>
    <property type="evidence" value="ECO:0007669"/>
    <property type="project" value="InterPro"/>
</dbReference>
<dbReference type="InterPro" id="IPR025110">
    <property type="entry name" value="AMP-bd_C"/>
</dbReference>
<dbReference type="Proteomes" id="UP000068210">
    <property type="component" value="Chromosome"/>
</dbReference>
<dbReference type="HOGENOM" id="CLU_000022_11_0_6"/>
<dbReference type="CDD" id="cd17649">
    <property type="entry name" value="A_NRPS_PvdJ-like"/>
    <property type="match status" value="1"/>
</dbReference>
<dbReference type="Pfam" id="PF13193">
    <property type="entry name" value="AMP-binding_C"/>
    <property type="match status" value="2"/>
</dbReference>
<dbReference type="Gene3D" id="3.40.50.980">
    <property type="match status" value="4"/>
</dbReference>
<dbReference type="Pfam" id="PF00668">
    <property type="entry name" value="Condensation"/>
    <property type="match status" value="3"/>
</dbReference>
<dbReference type="InterPro" id="IPR045851">
    <property type="entry name" value="AMP-bd_C_sf"/>
</dbReference>
<dbReference type="InterPro" id="IPR036736">
    <property type="entry name" value="ACP-like_sf"/>
</dbReference>
<comment type="similarity">
    <text evidence="2">Belongs to the ATP-dependent AMP-binding enzyme family.</text>
</comment>
<keyword evidence="3" id="KW-0596">Phosphopantetheine</keyword>
<dbReference type="KEGG" id="acx:Achr_38890"/>
<dbReference type="SUPFAM" id="SSF56801">
    <property type="entry name" value="Acetyl-CoA synthetase-like"/>
    <property type="match status" value="2"/>
</dbReference>
<dbReference type="FunFam" id="3.40.50.980:FF:000001">
    <property type="entry name" value="Non-ribosomal peptide synthetase"/>
    <property type="match status" value="2"/>
</dbReference>
<dbReference type="Gene3D" id="3.30.300.30">
    <property type="match status" value="2"/>
</dbReference>
<dbReference type="SUPFAM" id="SSF52777">
    <property type="entry name" value="CoA-dependent acyltransferases"/>
    <property type="match status" value="6"/>
</dbReference>
<dbReference type="FunFam" id="1.10.1200.10:FF:000005">
    <property type="entry name" value="Nonribosomal peptide synthetase 1"/>
    <property type="match status" value="2"/>
</dbReference>
<sequence>MALDDQQIARRFAALTPEARRGFLAKLQAAGLSFAELPIVAAERGGPLPLSYAQRSLWLTWRLDPTSPAYNMPGALHLRGLLDAGALEAALQALVERHEVLRTTYPAGDGGEPEQRILDRVAIAVPLTDLRHMPAGARADEAQRLQRAFAQTPFQLDAEPPLRAALWRLADDEHILGLSLHHIAGDGGSIQVLVEELFALYEAGCAGGAPRLGPLPIQFADHALWQRNWFEAGERERQLAWWCDRLGNEHPPTALPLDRPRGLSPDDREGRHDFRLPATLSDGLRGLARAQNASLFMVMLALLKLTLYRFGGQSDLRVGAPIANRQRAETRGLIGYLTNVQVLRTRLEPTGSFLALLAAVRGTVLDAQAHPDLPFDLLVEALQPERQPGLHPLFQVKCTQQDDLPATRRVAGLEASIEGLSGGHAHFDLSLDFTDRPRGIQAVLAYAAALFDASTVARFAQAFQVLAEQVVARPDARLAELALPGPLAELQGPRTRFPRADVLDLWADAVARAPQGVAVRGEERCFTYAELDAQAGRLAAQLIAEGAGPETRVGIHAERSCEFVLGVLAALKAGAAYVPLDPQLPAERLAYQLADSGVRWLLAARTPAWQPAVPVLELGFQAADAAPLDLPRAHAQQAAYVIYTSGSTGQPKGVVVSRGALANYVQAVLARLDLPELAGNMAMVSTVAADLGHTSFFGALCSGRTLHLIDAERAFDPDRFGRYMSEQRIDVLKIVPSHLQALLQAADPAAALPRHALVVGGEATHWPLLERVRELQPQCRVLNHYGPTETTVGVLTQAAESARRSAATLPLGRPLANLQALVLDPELNPLPQGVAGELYLGGAGVARGYQGRAAQTAERFVASPFGAGERLYCTGDRVRLLDDGSLEFLGRVDDQVKVRGYRVELREVAQALQACPGIAEAEVVARDSEDGRTQLHGYVVSRSGAPVDVSLLREELAGTLPDYMVPAAIVQLEALPLTVNGKLDRKALPAPEKTEAKRHEAPEGEVEQALAEIWAQVLRVERVGRHDNFFELGGDSILTLQIIARARKRGLRFTPRQLMELQTVAALGAVTTVVESAAPAAAPLQTEAVDEAFALLPVQRWFFEQRFEAPQHWNQSLLLTATEAVDTARLRQAVEQVVAHHDALRLRFDEQQGAWRQRCTAAQGASCFERVELGGERQVAEAIGRAADAAQRSLSLAQPFKAVWMDLGPGRSGRLLLVAHHLVVDGVSWRVLLEDLHTAYRQLVAGEPLALPAQTTSLAAWSRALGEYARSETLRAELPYWQALAGMHEPGLPGDAAGSNRVADARSVEISLDEDFTERLLSEVPQAYRTQINDILLTALARTLCAWDGRDSVLVELEGHGREALDDSLDLSRTVGWFTSLFPVRLQPGAGDPGASIKAIKEQLRRVPNKGLGYGVLRYLSEDGRVLAEGACPQVTFNYLGQLDQSFAADALWRLARESAGEERAPSARRRSWLEVGALMHRGSLRVRWTYSAAIHDEATVWRLAEGFQRELEALIEHCTSGATGITPADFPLAGASQAQLDRLPVALENLADLYPLSPMQLGMFFHSAYEPGGTAYVNQLRLDIDGLDPARFKAAWQALFDRHEVLRTGFVPGERPLQWVARSLGVPLAMQDWCGRADQAPALDALAQAELERGFDLAAPPLMRLVLVRTAADRHHLVWTRHHLLLDGWSTSRLLAEVLGVYAGQPQPAQGGRFRDYIAWLQARDAAAPEHYWRTLTASIGEPTRLAAALRQPAGGEGYRLHRQVFDSAETARLAEFARAQRVTPNTLVQAAWALLLQRYTGQDVVCFGATTAGRPVDLPGAEQMLGLFINTLPVVARLQPQQRVGQWLRDLQAQNAASREHEHTPLFEIQRWAGAGGQGLFDSIVVFENYPVDEALRQAGDRQLRFAMRDSREETSYPMTLTVHQGRTLDIEYAFQGQCFSAEQVGQLAGHLHGVLLALAQGPERCLGELGVPGEAERARLRQWGTNEQRYPDAEPVHRLIERQVRERPQALALVFDDQQLSYAELNRRANRLAHRLIALGVGPETRVGICVERSVEMIVGLLGILKAGGVYVPLDPEYPQERLAYMREDSGIALLVTQRHLEGRVPGGEALATLLLDGTGLGGEPEHDPQVELHRESLAYVIYTSGSTGRPKGIGIAHASLAEHSQIAVGYFGLTPAERMLLFSTINFDGFVEQLFPPLVAGAAVVLRGPELWDSETFHRELLDKRISIADLPTAYWHLLAQDFARQGPRDYGALRQVQATGEAMPPDGVQAWREAGLVHVRLLNTYGPTETVVTATVQDCRRYVAGEETLPGQMPIGQPLAGRHACVLDADLNPAPLGAAGELYLGGDLLARGYHGRPGLSAERFVANPFDAAGGRLYRTGDIARWNAQGQLEYLGRADHQVKVRGFRIELGEIEAQLLARPEVREAVVVALAGPGGARLVGYVAGDAPDAQRLRAGLGEELPDYMVPAAIVVLEALPLNANGKIDRKALPDPELADDREYAPPQGETEQALARIWAEVLGVERVGRHDNFFERGGHSLAAVQVAARAQGALHAAVTVRDLFQWPVLAELAAHAAATAAGDASAALAEIDAFIDSLESA</sequence>
<dbReference type="CDD" id="cd19534">
    <property type="entry name" value="E_NRPS"/>
    <property type="match status" value="1"/>
</dbReference>
<feature type="domain" description="Carrier" evidence="5">
    <location>
        <begin position="2507"/>
        <end position="2582"/>
    </location>
</feature>
<evidence type="ECO:0000256" key="3">
    <source>
        <dbReference type="ARBA" id="ARBA00022450"/>
    </source>
</evidence>
<keyword evidence="7" id="KW-1185">Reference proteome</keyword>
<gene>
    <name evidence="6" type="ORF">Achr_38890</name>
</gene>
<evidence type="ECO:0000313" key="7">
    <source>
        <dbReference type="Proteomes" id="UP000068210"/>
    </source>
</evidence>
<dbReference type="GO" id="GO:0043041">
    <property type="term" value="P:amino acid activation for nonribosomal peptide biosynthetic process"/>
    <property type="evidence" value="ECO:0007669"/>
    <property type="project" value="UniProtKB-ARBA"/>
</dbReference>
<dbReference type="Gene3D" id="3.30.559.30">
    <property type="entry name" value="Nonribosomal peptide synthetase, condensation domain"/>
    <property type="match status" value="3"/>
</dbReference>
<dbReference type="STRING" id="1328314.Achr_38890"/>
<dbReference type="InterPro" id="IPR023213">
    <property type="entry name" value="CAT-like_dom_sf"/>
</dbReference>
<dbReference type="CDD" id="cd05930">
    <property type="entry name" value="A_NRPS"/>
    <property type="match status" value="1"/>
</dbReference>
<dbReference type="PANTHER" id="PTHR45398">
    <property type="match status" value="1"/>
</dbReference>
<dbReference type="PROSITE" id="PS50075">
    <property type="entry name" value="CARRIER"/>
    <property type="match status" value="2"/>
</dbReference>
<reference evidence="6 7" key="1">
    <citation type="journal article" date="2015" name="PLoS ONE">
        <title>Azotobacter Genomes: The Genome of Azotobacter chroococcum NCIMB 8003 (ATCC 4412).</title>
        <authorList>
            <person name="Robson R.L."/>
            <person name="Jones R."/>
            <person name="Robson R.M."/>
            <person name="Schwartz A."/>
            <person name="Richardson T.H."/>
        </authorList>
    </citation>
    <scope>NUCLEOTIDE SEQUENCE [LARGE SCALE GENOMIC DNA]</scope>
    <source>
        <strain evidence="6 7">NCIMB 8003</strain>
    </source>
</reference>
<dbReference type="Gene3D" id="3.30.559.10">
    <property type="entry name" value="Chloramphenicol acetyltransferase-like domain"/>
    <property type="match status" value="3"/>
</dbReference>
<dbReference type="PROSITE" id="PS00012">
    <property type="entry name" value="PHOSPHOPANTETHEINE"/>
    <property type="match status" value="1"/>
</dbReference>
<evidence type="ECO:0000259" key="5">
    <source>
        <dbReference type="PROSITE" id="PS50075"/>
    </source>
</evidence>
<evidence type="ECO:0000313" key="6">
    <source>
        <dbReference type="EMBL" id="AJE23275.1"/>
    </source>
</evidence>
<dbReference type="PROSITE" id="PS00455">
    <property type="entry name" value="AMP_BINDING"/>
    <property type="match status" value="2"/>
</dbReference>
<dbReference type="NCBIfam" id="TIGR01733">
    <property type="entry name" value="AA-adenyl-dom"/>
    <property type="match status" value="2"/>
</dbReference>
<dbReference type="PANTHER" id="PTHR45398:SF1">
    <property type="entry name" value="ENZYME, PUTATIVE (JCVI)-RELATED"/>
    <property type="match status" value="1"/>
</dbReference>
<evidence type="ECO:0000256" key="2">
    <source>
        <dbReference type="ARBA" id="ARBA00006432"/>
    </source>
</evidence>
<feature type="domain" description="Carrier" evidence="5">
    <location>
        <begin position="1001"/>
        <end position="1075"/>
    </location>
</feature>
<dbReference type="NCBIfam" id="TIGR01720">
    <property type="entry name" value="NRPS-para261"/>
    <property type="match status" value="1"/>
</dbReference>
<dbReference type="SMART" id="SM00823">
    <property type="entry name" value="PKS_PP"/>
    <property type="match status" value="2"/>
</dbReference>
<dbReference type="InterPro" id="IPR010071">
    <property type="entry name" value="AA_adenyl_dom"/>
</dbReference>
<dbReference type="FunFam" id="3.40.50.12780:FF:000012">
    <property type="entry name" value="Non-ribosomal peptide synthetase"/>
    <property type="match status" value="1"/>
</dbReference>
<proteinExistence type="inferred from homology"/>
<dbReference type="Pfam" id="PF00550">
    <property type="entry name" value="PP-binding"/>
    <property type="match status" value="2"/>
</dbReference>
<dbReference type="InterPro" id="IPR001242">
    <property type="entry name" value="Condensation_dom"/>
</dbReference>
<dbReference type="GO" id="GO:0031177">
    <property type="term" value="F:phosphopantetheine binding"/>
    <property type="evidence" value="ECO:0007669"/>
    <property type="project" value="InterPro"/>
</dbReference>
<dbReference type="Gene3D" id="2.30.38.10">
    <property type="entry name" value="Luciferase, Domain 3"/>
    <property type="match status" value="2"/>
</dbReference>
<dbReference type="FunFam" id="3.30.300.30:FF:000010">
    <property type="entry name" value="Enterobactin synthetase component F"/>
    <property type="match status" value="2"/>
</dbReference>
<dbReference type="InterPro" id="IPR010060">
    <property type="entry name" value="NRPS_synth"/>
</dbReference>
<dbReference type="EMBL" id="CP010415">
    <property type="protein sequence ID" value="AJE23275.1"/>
    <property type="molecule type" value="Genomic_DNA"/>
</dbReference>
<organism evidence="6 7">
    <name type="scientific">Azotobacter chroococcum NCIMB 8003</name>
    <dbReference type="NCBI Taxonomy" id="1328314"/>
    <lineage>
        <taxon>Bacteria</taxon>
        <taxon>Pseudomonadati</taxon>
        <taxon>Pseudomonadota</taxon>
        <taxon>Gammaproteobacteria</taxon>
        <taxon>Pseudomonadales</taxon>
        <taxon>Pseudomonadaceae</taxon>
        <taxon>Azotobacter</taxon>
    </lineage>
</organism>
<dbReference type="GO" id="GO:0044550">
    <property type="term" value="P:secondary metabolite biosynthetic process"/>
    <property type="evidence" value="ECO:0007669"/>
    <property type="project" value="UniProtKB-ARBA"/>
</dbReference>
<dbReference type="Gene3D" id="1.10.1200.10">
    <property type="entry name" value="ACP-like"/>
    <property type="match status" value="2"/>
</dbReference>
<name>A0A0C4WU33_9GAMM</name>
<keyword evidence="4" id="KW-0597">Phosphoprotein</keyword>
<dbReference type="InterPro" id="IPR000873">
    <property type="entry name" value="AMP-dep_synth/lig_dom"/>
</dbReference>
<dbReference type="CDD" id="cd19543">
    <property type="entry name" value="DCL_NRPS"/>
    <property type="match status" value="1"/>
</dbReference>
<dbReference type="SUPFAM" id="SSF47336">
    <property type="entry name" value="ACP-like"/>
    <property type="match status" value="2"/>
</dbReference>
<dbReference type="RefSeq" id="WP_039806850.1">
    <property type="nucleotide sequence ID" value="NZ_CP010415.1"/>
</dbReference>
<evidence type="ECO:0000256" key="1">
    <source>
        <dbReference type="ARBA" id="ARBA00001957"/>
    </source>
</evidence>
<comment type="cofactor">
    <cofactor evidence="1">
        <name>pantetheine 4'-phosphate</name>
        <dbReference type="ChEBI" id="CHEBI:47942"/>
    </cofactor>
</comment>
<dbReference type="Pfam" id="PF00501">
    <property type="entry name" value="AMP-binding"/>
    <property type="match status" value="2"/>
</dbReference>